<dbReference type="Proteomes" id="UP000604481">
    <property type="component" value="Unassembled WGS sequence"/>
</dbReference>
<gene>
    <name evidence="1" type="ORF">INR99_01200</name>
</gene>
<dbReference type="RefSeq" id="WP_194114460.1">
    <property type="nucleotide sequence ID" value="NZ_JADFUA010000001.1"/>
</dbReference>
<protein>
    <recommendedName>
        <fullName evidence="3">SHOCT domain-containing protein</fullName>
    </recommendedName>
</protein>
<evidence type="ECO:0000313" key="1">
    <source>
        <dbReference type="EMBL" id="MBE9607953.1"/>
    </source>
</evidence>
<evidence type="ECO:0008006" key="3">
    <source>
        <dbReference type="Google" id="ProtNLM"/>
    </source>
</evidence>
<proteinExistence type="predicted"/>
<accession>A0A8J7FEJ0</accession>
<reference evidence="1 2" key="1">
    <citation type="submission" date="2020-10" db="EMBL/GenBank/DDBJ databases">
        <title>The genome sequence of Chitinilyticum litopenaei 4Y14.</title>
        <authorList>
            <person name="Liu Y."/>
        </authorList>
    </citation>
    <scope>NUCLEOTIDE SEQUENCE [LARGE SCALE GENOMIC DNA]</scope>
    <source>
        <strain evidence="1 2">4Y14</strain>
    </source>
</reference>
<evidence type="ECO:0000313" key="2">
    <source>
        <dbReference type="Proteomes" id="UP000604481"/>
    </source>
</evidence>
<dbReference type="EMBL" id="JADFUA010000001">
    <property type="protein sequence ID" value="MBE9607953.1"/>
    <property type="molecule type" value="Genomic_DNA"/>
</dbReference>
<dbReference type="AlphaFoldDB" id="A0A8J7FEJ0"/>
<sequence>MHKTVLTVLLAGMLAACSSTEVVKPAVNVSVGQQLMDLKKAYDAGAISEKDYKAQRKSLIESVE</sequence>
<name>A0A8J7FEJ0_9NEIS</name>
<organism evidence="1 2">
    <name type="scientific">Chitinilyticum piscinae</name>
    <dbReference type="NCBI Taxonomy" id="2866724"/>
    <lineage>
        <taxon>Bacteria</taxon>
        <taxon>Pseudomonadati</taxon>
        <taxon>Pseudomonadota</taxon>
        <taxon>Betaproteobacteria</taxon>
        <taxon>Neisseriales</taxon>
        <taxon>Chitinibacteraceae</taxon>
        <taxon>Chitinilyticum</taxon>
    </lineage>
</organism>
<comment type="caution">
    <text evidence="1">The sequence shown here is derived from an EMBL/GenBank/DDBJ whole genome shotgun (WGS) entry which is preliminary data.</text>
</comment>
<dbReference type="PROSITE" id="PS51257">
    <property type="entry name" value="PROKAR_LIPOPROTEIN"/>
    <property type="match status" value="1"/>
</dbReference>
<keyword evidence="2" id="KW-1185">Reference proteome</keyword>